<organism evidence="2">
    <name type="scientific">Oikopleura dioica</name>
    <name type="common">Tunicate</name>
    <dbReference type="NCBI Taxonomy" id="34765"/>
    <lineage>
        <taxon>Eukaryota</taxon>
        <taxon>Metazoa</taxon>
        <taxon>Chordata</taxon>
        <taxon>Tunicata</taxon>
        <taxon>Appendicularia</taxon>
        <taxon>Copelata</taxon>
        <taxon>Oikopleuridae</taxon>
        <taxon>Oikopleura</taxon>
    </lineage>
</organism>
<reference evidence="2" key="1">
    <citation type="journal article" date="2010" name="Science">
        <title>Plasticity of animal genome architecture unmasked by rapid evolution of a pelagic tunicate.</title>
        <authorList>
            <person name="Denoeud F."/>
            <person name="Henriet S."/>
            <person name="Mungpakdee S."/>
            <person name="Aury J.M."/>
            <person name="Da Silva C."/>
            <person name="Brinkmann H."/>
            <person name="Mikhaleva J."/>
            <person name="Olsen L.C."/>
            <person name="Jubin C."/>
            <person name="Canestro C."/>
            <person name="Bouquet J.M."/>
            <person name="Danks G."/>
            <person name="Poulain J."/>
            <person name="Campsteijn C."/>
            <person name="Adamski M."/>
            <person name="Cross I."/>
            <person name="Yadetie F."/>
            <person name="Muffato M."/>
            <person name="Louis A."/>
            <person name="Butcher S."/>
            <person name="Tsagkogeorga G."/>
            <person name="Konrad A."/>
            <person name="Singh S."/>
            <person name="Jensen M.F."/>
            <person name="Cong E.H."/>
            <person name="Eikeseth-Otteraa H."/>
            <person name="Noel B."/>
            <person name="Anthouard V."/>
            <person name="Porcel B.M."/>
            <person name="Kachouri-Lafond R."/>
            <person name="Nishino A."/>
            <person name="Ugolini M."/>
            <person name="Chourrout P."/>
            <person name="Nishida H."/>
            <person name="Aasland R."/>
            <person name="Huzurbazar S."/>
            <person name="Westhof E."/>
            <person name="Delsuc F."/>
            <person name="Lehrach H."/>
            <person name="Reinhardt R."/>
            <person name="Weissenbach J."/>
            <person name="Roy S.W."/>
            <person name="Artiguenave F."/>
            <person name="Postlethwait J.H."/>
            <person name="Manak J.R."/>
            <person name="Thompson E.M."/>
            <person name="Jaillon O."/>
            <person name="Du Pasquier L."/>
            <person name="Boudinot P."/>
            <person name="Liberles D.A."/>
            <person name="Volff J.N."/>
            <person name="Philippe H."/>
            <person name="Lenhard B."/>
            <person name="Roest Crollius H."/>
            <person name="Wincker P."/>
            <person name="Chourrout D."/>
        </authorList>
    </citation>
    <scope>NUCLEOTIDE SEQUENCE [LARGE SCALE GENOMIC DNA]</scope>
</reference>
<evidence type="ECO:0000256" key="1">
    <source>
        <dbReference type="SAM" id="MobiDB-lite"/>
    </source>
</evidence>
<gene>
    <name evidence="2" type="ORF">GSOID_T00026331001</name>
</gene>
<feature type="non-terminal residue" evidence="2">
    <location>
        <position position="1"/>
    </location>
</feature>
<feature type="region of interest" description="Disordered" evidence="1">
    <location>
        <begin position="135"/>
        <end position="158"/>
    </location>
</feature>
<accession>E4Z4J3</accession>
<name>E4Z4J3_OIKDI</name>
<dbReference type="Proteomes" id="UP000011014">
    <property type="component" value="Unassembled WGS sequence"/>
</dbReference>
<proteinExistence type="predicted"/>
<dbReference type="EMBL" id="FN657336">
    <property type="protein sequence ID" value="CBY42621.1"/>
    <property type="molecule type" value="Genomic_DNA"/>
</dbReference>
<protein>
    <submittedName>
        <fullName evidence="2">Uncharacterized protein</fullName>
    </submittedName>
</protein>
<feature type="compositionally biased region" description="Polar residues" evidence="1">
    <location>
        <begin position="1"/>
        <end position="11"/>
    </location>
</feature>
<dbReference type="AlphaFoldDB" id="E4Z4J3"/>
<evidence type="ECO:0000313" key="2">
    <source>
        <dbReference type="EMBL" id="CBY42621.1"/>
    </source>
</evidence>
<sequence length="178" mass="20604">NNHGSKSQGELQNHRYVPARSESPNLEFDDSETASLPDSAARHDFEVYQPTSFIFTPHNSNSQDHSSALTRKNLRYHQRQSLPESKPHKEGDLSSFFKILFRSARVINPSKRKKTFLSQSRDRLDILVGKLSSGKKDEDYRSAQQRRRREGTLSPRSTEYSLMIQETVSNSLWDEYSR</sequence>
<feature type="region of interest" description="Disordered" evidence="1">
    <location>
        <begin position="1"/>
        <end position="35"/>
    </location>
</feature>